<dbReference type="NCBIfam" id="TIGR01707">
    <property type="entry name" value="gspI"/>
    <property type="match status" value="1"/>
</dbReference>
<accession>A0ABP7QB30</accession>
<keyword evidence="3" id="KW-1003">Cell membrane</keyword>
<evidence type="ECO:0000256" key="3">
    <source>
        <dbReference type="ARBA" id="ARBA00022475"/>
    </source>
</evidence>
<evidence type="ECO:0000313" key="11">
    <source>
        <dbReference type="EMBL" id="GAA3979174.1"/>
    </source>
</evidence>
<evidence type="ECO:0000256" key="4">
    <source>
        <dbReference type="ARBA" id="ARBA00022481"/>
    </source>
</evidence>
<comment type="similarity">
    <text evidence="2 9">Belongs to the GSP I family.</text>
</comment>
<dbReference type="InterPro" id="IPR012902">
    <property type="entry name" value="N_methyl_site"/>
</dbReference>
<evidence type="ECO:0000256" key="8">
    <source>
        <dbReference type="ARBA" id="ARBA00023136"/>
    </source>
</evidence>
<name>A0ABP7QB30_9GAMM</name>
<evidence type="ECO:0000259" key="10">
    <source>
        <dbReference type="Pfam" id="PF02501"/>
    </source>
</evidence>
<evidence type="ECO:0000256" key="6">
    <source>
        <dbReference type="ARBA" id="ARBA00022692"/>
    </source>
</evidence>
<comment type="subunit">
    <text evidence="9">Type II secretion is composed of four main components: the outer membrane complex, the inner membrane complex, the cytoplasmic secretion ATPase and the periplasm-spanning pseudopilus.</text>
</comment>
<protein>
    <recommendedName>
        <fullName evidence="9">Type II secretion system protein I</fullName>
        <shortName evidence="9">T2SS minor pseudopilin I</shortName>
    </recommendedName>
</protein>
<dbReference type="InterPro" id="IPR003413">
    <property type="entry name" value="T2SS_GspI_C"/>
</dbReference>
<evidence type="ECO:0000256" key="5">
    <source>
        <dbReference type="ARBA" id="ARBA00022519"/>
    </source>
</evidence>
<keyword evidence="4 9" id="KW-0488">Methylation</keyword>
<comment type="function">
    <text evidence="9">Component of the type II secretion system required for the energy-dependent secretion of extracellular factors such as proteases and toxins from the periplasm.</text>
</comment>
<dbReference type="Pfam" id="PF02501">
    <property type="entry name" value="T2SSI"/>
    <property type="match status" value="1"/>
</dbReference>
<evidence type="ECO:0000256" key="1">
    <source>
        <dbReference type="ARBA" id="ARBA00004377"/>
    </source>
</evidence>
<comment type="PTM">
    <text evidence="9">Cleaved by prepilin peptidase.</text>
</comment>
<dbReference type="Pfam" id="PF07963">
    <property type="entry name" value="N_methyl"/>
    <property type="match status" value="1"/>
</dbReference>
<sequence>MKQAVQGFTLIEVLVALLIFAVTSAAIVKGTAVPLKAQERLEQKTLASWVARNELVMLGTEEQLPPAGVVKKEVAFADRQWRVTRTVKIPAEKRLREVTMDIAFLAGGGLNDVPVFTLVGFLGEP</sequence>
<dbReference type="Gene3D" id="3.30.1300.30">
    <property type="entry name" value="GSPII I/J protein-like"/>
    <property type="match status" value="1"/>
</dbReference>
<dbReference type="SUPFAM" id="SSF54523">
    <property type="entry name" value="Pili subunits"/>
    <property type="match status" value="1"/>
</dbReference>
<keyword evidence="12" id="KW-1185">Reference proteome</keyword>
<evidence type="ECO:0000313" key="12">
    <source>
        <dbReference type="Proteomes" id="UP001501337"/>
    </source>
</evidence>
<dbReference type="RefSeq" id="WP_344809696.1">
    <property type="nucleotide sequence ID" value="NZ_BAABBO010000023.1"/>
</dbReference>
<dbReference type="PROSITE" id="PS00409">
    <property type="entry name" value="PROKAR_NTER_METHYL"/>
    <property type="match status" value="1"/>
</dbReference>
<dbReference type="InterPro" id="IPR045584">
    <property type="entry name" value="Pilin-like"/>
</dbReference>
<reference evidence="12" key="1">
    <citation type="journal article" date="2019" name="Int. J. Syst. Evol. Microbiol.">
        <title>The Global Catalogue of Microorganisms (GCM) 10K type strain sequencing project: providing services to taxonomists for standard genome sequencing and annotation.</title>
        <authorList>
            <consortium name="The Broad Institute Genomics Platform"/>
            <consortium name="The Broad Institute Genome Sequencing Center for Infectious Disease"/>
            <person name="Wu L."/>
            <person name="Ma J."/>
        </authorList>
    </citation>
    <scope>NUCLEOTIDE SEQUENCE [LARGE SCALE GENOMIC DNA]</scope>
    <source>
        <strain evidence="12">JCM 17555</strain>
    </source>
</reference>
<dbReference type="PANTHER" id="PTHR38779:SF2">
    <property type="entry name" value="TYPE II SECRETION SYSTEM PROTEIN I-RELATED"/>
    <property type="match status" value="1"/>
</dbReference>
<comment type="caution">
    <text evidence="11">The sequence shown here is derived from an EMBL/GenBank/DDBJ whole genome shotgun (WGS) entry which is preliminary data.</text>
</comment>
<organism evidence="11 12">
    <name type="scientific">Allohahella marinimesophila</name>
    <dbReference type="NCBI Taxonomy" id="1054972"/>
    <lineage>
        <taxon>Bacteria</taxon>
        <taxon>Pseudomonadati</taxon>
        <taxon>Pseudomonadota</taxon>
        <taxon>Gammaproteobacteria</taxon>
        <taxon>Oceanospirillales</taxon>
        <taxon>Hahellaceae</taxon>
        <taxon>Allohahella</taxon>
    </lineage>
</organism>
<keyword evidence="8" id="KW-0472">Membrane</keyword>
<dbReference type="InterPro" id="IPR010052">
    <property type="entry name" value="T2SS_protein-GspI"/>
</dbReference>
<feature type="domain" description="Type II secretion system protein GspI C-terminal" evidence="10">
    <location>
        <begin position="41"/>
        <end position="122"/>
    </location>
</feature>
<evidence type="ECO:0000256" key="7">
    <source>
        <dbReference type="ARBA" id="ARBA00022989"/>
    </source>
</evidence>
<dbReference type="NCBIfam" id="TIGR02532">
    <property type="entry name" value="IV_pilin_GFxxxE"/>
    <property type="match status" value="1"/>
</dbReference>
<evidence type="ECO:0000256" key="9">
    <source>
        <dbReference type="RuleBase" id="RU368030"/>
    </source>
</evidence>
<comment type="subcellular location">
    <subcellularLocation>
        <location evidence="1 9">Cell inner membrane</location>
        <topology evidence="1 9">Single-pass membrane protein</topology>
    </subcellularLocation>
</comment>
<keyword evidence="5 9" id="KW-0997">Cell inner membrane</keyword>
<dbReference type="PANTHER" id="PTHR38779">
    <property type="entry name" value="TYPE II SECRETION SYSTEM PROTEIN I-RELATED"/>
    <property type="match status" value="1"/>
</dbReference>
<keyword evidence="6" id="KW-0812">Transmembrane</keyword>
<keyword evidence="7" id="KW-1133">Transmembrane helix</keyword>
<dbReference type="Proteomes" id="UP001501337">
    <property type="component" value="Unassembled WGS sequence"/>
</dbReference>
<gene>
    <name evidence="11" type="primary">xcpV</name>
    <name evidence="11" type="ORF">GCM10022278_39660</name>
</gene>
<proteinExistence type="inferred from homology"/>
<dbReference type="EMBL" id="BAABBO010000023">
    <property type="protein sequence ID" value="GAA3979174.1"/>
    <property type="molecule type" value="Genomic_DNA"/>
</dbReference>
<evidence type="ECO:0000256" key="2">
    <source>
        <dbReference type="ARBA" id="ARBA00008358"/>
    </source>
</evidence>